<name>A0A0L8H2B5_OCTBM</name>
<accession>A0A0L8H2B5</accession>
<protein>
    <recommendedName>
        <fullName evidence="3">Secreted protein</fullName>
    </recommendedName>
</protein>
<evidence type="ECO:0008006" key="3">
    <source>
        <dbReference type="Google" id="ProtNLM"/>
    </source>
</evidence>
<feature type="signal peptide" evidence="1">
    <location>
        <begin position="1"/>
        <end position="19"/>
    </location>
</feature>
<proteinExistence type="predicted"/>
<evidence type="ECO:0000313" key="2">
    <source>
        <dbReference type="EMBL" id="KOF83388.1"/>
    </source>
</evidence>
<dbReference type="AlphaFoldDB" id="A0A0L8H2B5"/>
<organism evidence="2">
    <name type="scientific">Octopus bimaculoides</name>
    <name type="common">California two-spotted octopus</name>
    <dbReference type="NCBI Taxonomy" id="37653"/>
    <lineage>
        <taxon>Eukaryota</taxon>
        <taxon>Metazoa</taxon>
        <taxon>Spiralia</taxon>
        <taxon>Lophotrochozoa</taxon>
        <taxon>Mollusca</taxon>
        <taxon>Cephalopoda</taxon>
        <taxon>Coleoidea</taxon>
        <taxon>Octopodiformes</taxon>
        <taxon>Octopoda</taxon>
        <taxon>Incirrata</taxon>
        <taxon>Octopodidae</taxon>
        <taxon>Octopus</taxon>
    </lineage>
</organism>
<feature type="chain" id="PRO_5005583439" description="Secreted protein" evidence="1">
    <location>
        <begin position="20"/>
        <end position="76"/>
    </location>
</feature>
<sequence>MDFCLTLPMTLSILLPVVAIATGNFKLNEQRTSQHFGIATNEYKVNNARKHTIRKTPLVVMQWTRLSVMGISSSPL</sequence>
<reference evidence="2" key="1">
    <citation type="submission" date="2015-07" db="EMBL/GenBank/DDBJ databases">
        <title>MeaNS - Measles Nucleotide Surveillance Program.</title>
        <authorList>
            <person name="Tran T."/>
            <person name="Druce J."/>
        </authorList>
    </citation>
    <scope>NUCLEOTIDE SEQUENCE</scope>
    <source>
        <strain evidence="2">UCB-OBI-ISO-001</strain>
        <tissue evidence="2">Gonad</tissue>
    </source>
</reference>
<dbReference type="EMBL" id="KQ419500">
    <property type="protein sequence ID" value="KOF83388.1"/>
    <property type="molecule type" value="Genomic_DNA"/>
</dbReference>
<gene>
    <name evidence="2" type="ORF">OCBIM_22023926mg</name>
</gene>
<keyword evidence="1" id="KW-0732">Signal</keyword>
<evidence type="ECO:0000256" key="1">
    <source>
        <dbReference type="SAM" id="SignalP"/>
    </source>
</evidence>